<dbReference type="InterPro" id="IPR035906">
    <property type="entry name" value="MetI-like_sf"/>
</dbReference>
<feature type="transmembrane region" description="Helical" evidence="11">
    <location>
        <begin position="133"/>
        <end position="156"/>
    </location>
</feature>
<keyword evidence="7 11" id="KW-0812">Transmembrane</keyword>
<feature type="transmembrane region" description="Helical" evidence="11">
    <location>
        <begin position="399"/>
        <end position="419"/>
    </location>
</feature>
<feature type="transmembrane region" description="Helical" evidence="11">
    <location>
        <begin position="47"/>
        <end position="76"/>
    </location>
</feature>
<feature type="domain" description="ABC transmembrane type-1" evidence="12">
    <location>
        <begin position="52"/>
        <end position="258"/>
    </location>
</feature>
<dbReference type="GO" id="GO:0022857">
    <property type="term" value="F:transmembrane transporter activity"/>
    <property type="evidence" value="ECO:0007669"/>
    <property type="project" value="InterPro"/>
</dbReference>
<protein>
    <recommendedName>
        <fullName evidence="3">Thiamine transport system permease protein ThiP</fullName>
    </recommendedName>
</protein>
<feature type="domain" description="ABC transmembrane type-1" evidence="12">
    <location>
        <begin position="329"/>
        <end position="518"/>
    </location>
</feature>
<evidence type="ECO:0000313" key="13">
    <source>
        <dbReference type="EMBL" id="MBL0374117.1"/>
    </source>
</evidence>
<name>A0A936YSN4_9HYPH</name>
<keyword evidence="10 11" id="KW-0472">Membrane</keyword>
<evidence type="ECO:0000256" key="7">
    <source>
        <dbReference type="ARBA" id="ARBA00022692"/>
    </source>
</evidence>
<sequence>MNRTLEARIWILAGSVGLALIIGFCAVAIMMLVIAGGGGSSWPPLGYIFGVTLFTIGQALASTALSLIFALPVALAMARRHDFLGRSLLVALMILPLGLPVLPAIFGLVEIWGRQGVVNDLLKIAGIDTGFSIYGLGGILLGHVFFNLPLAARLMLRALSHVPRREWQLAAGLDFPRFSLFRFVEWPAIVRVLPGIAGLIFMLCITSFTIVLTLGGGPATSTLEVAIYQALKFEFDPSRALLLSLLQLALTGLVFILLSWFPDPEQDRTANAGEPFRPDGKSRPAVLRDVLTIALFALFVGTPLLAILISGAQSDLARLLTDSLFHQALRTSLIVAASAGCSAVLLTYLIARARLSLSVTRPIGGLFRLPEFTLLIPPLALGAGWFIFLLKAGVGGNPAVAMVIAINAVMALPFTSRILGPELKTHALRTARLADSLDIHGFARLRIVDWPALKSPLMTALSFALALSLGDMGAIALFGSDNFITLPSLLYAKLGSYRTTDAAGLSLILGTLCLVLMLPAIRTDRRKKEETA</sequence>
<gene>
    <name evidence="13" type="primary">thiP</name>
    <name evidence="13" type="ORF">JJB09_19010</name>
</gene>
<accession>A0A936YSN4</accession>
<comment type="caution">
    <text evidence="13">The sequence shown here is derived from an EMBL/GenBank/DDBJ whole genome shotgun (WGS) entry which is preliminary data.</text>
</comment>
<evidence type="ECO:0000256" key="11">
    <source>
        <dbReference type="SAM" id="Phobius"/>
    </source>
</evidence>
<dbReference type="GO" id="GO:0005886">
    <property type="term" value="C:plasma membrane"/>
    <property type="evidence" value="ECO:0007669"/>
    <property type="project" value="UniProtKB-SubCell"/>
</dbReference>
<dbReference type="EMBL" id="JAEQNC010000011">
    <property type="protein sequence ID" value="MBL0374117.1"/>
    <property type="molecule type" value="Genomic_DNA"/>
</dbReference>
<keyword evidence="5" id="KW-1003">Cell membrane</keyword>
<evidence type="ECO:0000256" key="4">
    <source>
        <dbReference type="ARBA" id="ARBA00022448"/>
    </source>
</evidence>
<feature type="transmembrane region" description="Helical" evidence="11">
    <location>
        <begin position="9"/>
        <end position="35"/>
    </location>
</feature>
<feature type="transmembrane region" description="Helical" evidence="11">
    <location>
        <begin position="332"/>
        <end position="351"/>
    </location>
</feature>
<comment type="subunit">
    <text evidence="2">The complex is composed of two ATP-binding proteins (ThiQ), two transmembrane proteins (ThiP) and a solute-binding protein (ThiB).</text>
</comment>
<evidence type="ECO:0000256" key="10">
    <source>
        <dbReference type="ARBA" id="ARBA00023136"/>
    </source>
</evidence>
<reference evidence="13" key="1">
    <citation type="submission" date="2021-01" db="EMBL/GenBank/DDBJ databases">
        <title>Rhizobium sp. strain KVB221 16S ribosomal RNA gene Genome sequencing and assembly.</title>
        <authorList>
            <person name="Kang M."/>
        </authorList>
    </citation>
    <scope>NUCLEOTIDE SEQUENCE</scope>
    <source>
        <strain evidence="13">KVB221</strain>
    </source>
</reference>
<dbReference type="GO" id="GO:0015888">
    <property type="term" value="P:thiamine transport"/>
    <property type="evidence" value="ECO:0007669"/>
    <property type="project" value="InterPro"/>
</dbReference>
<proteinExistence type="predicted"/>
<dbReference type="SUPFAM" id="SSF161098">
    <property type="entry name" value="MetI-like"/>
    <property type="match status" value="2"/>
</dbReference>
<feature type="transmembrane region" description="Helical" evidence="11">
    <location>
        <begin position="460"/>
        <end position="480"/>
    </location>
</feature>
<comment type="subcellular location">
    <subcellularLocation>
        <location evidence="1">Cell inner membrane</location>
        <topology evidence="1">Multi-pass membrane protein</topology>
    </subcellularLocation>
</comment>
<feature type="transmembrane region" description="Helical" evidence="11">
    <location>
        <begin position="290"/>
        <end position="312"/>
    </location>
</feature>
<evidence type="ECO:0000259" key="12">
    <source>
        <dbReference type="PROSITE" id="PS50928"/>
    </source>
</evidence>
<feature type="transmembrane region" description="Helical" evidence="11">
    <location>
        <begin position="240"/>
        <end position="261"/>
    </location>
</feature>
<dbReference type="Gene3D" id="1.10.3720.10">
    <property type="entry name" value="MetI-like"/>
    <property type="match status" value="2"/>
</dbReference>
<keyword evidence="9 11" id="KW-1133">Transmembrane helix</keyword>
<organism evidence="13 14">
    <name type="scientific">Rhizobium setariae</name>
    <dbReference type="NCBI Taxonomy" id="2801340"/>
    <lineage>
        <taxon>Bacteria</taxon>
        <taxon>Pseudomonadati</taxon>
        <taxon>Pseudomonadota</taxon>
        <taxon>Alphaproteobacteria</taxon>
        <taxon>Hyphomicrobiales</taxon>
        <taxon>Rhizobiaceae</taxon>
        <taxon>Rhizobium/Agrobacterium group</taxon>
        <taxon>Rhizobium</taxon>
    </lineage>
</organism>
<evidence type="ECO:0000256" key="2">
    <source>
        <dbReference type="ARBA" id="ARBA00011650"/>
    </source>
</evidence>
<evidence type="ECO:0000256" key="6">
    <source>
        <dbReference type="ARBA" id="ARBA00022519"/>
    </source>
</evidence>
<feature type="transmembrane region" description="Helical" evidence="11">
    <location>
        <begin position="88"/>
        <end position="113"/>
    </location>
</feature>
<keyword evidence="4" id="KW-0813">Transport</keyword>
<dbReference type="Proteomes" id="UP000633219">
    <property type="component" value="Unassembled WGS sequence"/>
</dbReference>
<evidence type="ECO:0000256" key="8">
    <source>
        <dbReference type="ARBA" id="ARBA00022737"/>
    </source>
</evidence>
<dbReference type="AlphaFoldDB" id="A0A936YSN4"/>
<feature type="transmembrane region" description="Helical" evidence="11">
    <location>
        <begin position="192"/>
        <end position="214"/>
    </location>
</feature>
<dbReference type="NCBIfam" id="TIGR01253">
    <property type="entry name" value="thiP"/>
    <property type="match status" value="1"/>
</dbReference>
<evidence type="ECO:0000313" key="14">
    <source>
        <dbReference type="Proteomes" id="UP000633219"/>
    </source>
</evidence>
<dbReference type="InterPro" id="IPR000515">
    <property type="entry name" value="MetI-like"/>
</dbReference>
<dbReference type="PROSITE" id="PS50928">
    <property type="entry name" value="ABC_TM1"/>
    <property type="match status" value="2"/>
</dbReference>
<evidence type="ECO:0000256" key="1">
    <source>
        <dbReference type="ARBA" id="ARBA00004429"/>
    </source>
</evidence>
<dbReference type="InterPro" id="IPR005947">
    <property type="entry name" value="ThiP_ABC_transpt"/>
</dbReference>
<feature type="transmembrane region" description="Helical" evidence="11">
    <location>
        <begin position="372"/>
        <end position="393"/>
    </location>
</feature>
<dbReference type="CDD" id="cd06261">
    <property type="entry name" value="TM_PBP2"/>
    <property type="match status" value="1"/>
</dbReference>
<evidence type="ECO:0000256" key="3">
    <source>
        <dbReference type="ARBA" id="ARBA00016947"/>
    </source>
</evidence>
<keyword evidence="6" id="KW-0997">Cell inner membrane</keyword>
<keyword evidence="14" id="KW-1185">Reference proteome</keyword>
<evidence type="ECO:0000256" key="9">
    <source>
        <dbReference type="ARBA" id="ARBA00022989"/>
    </source>
</evidence>
<keyword evidence="8" id="KW-0677">Repeat</keyword>
<dbReference type="RefSeq" id="WP_201661833.1">
    <property type="nucleotide sequence ID" value="NZ_JAEQNC010000011.1"/>
</dbReference>
<dbReference type="PANTHER" id="PTHR30183:SF9">
    <property type="entry name" value="THIAMINE TRANSPORT SYSTEM PERMEASE PROTEIN THIP"/>
    <property type="match status" value="1"/>
</dbReference>
<dbReference type="PANTHER" id="PTHR30183">
    <property type="entry name" value="MOLYBDENUM TRANSPORT SYSTEM PERMEASE PROTEIN MODB"/>
    <property type="match status" value="1"/>
</dbReference>
<feature type="transmembrane region" description="Helical" evidence="11">
    <location>
        <begin position="500"/>
        <end position="521"/>
    </location>
</feature>
<evidence type="ECO:0000256" key="5">
    <source>
        <dbReference type="ARBA" id="ARBA00022475"/>
    </source>
</evidence>